<gene>
    <name evidence="2" type="ORF">GCM10022393_36410</name>
</gene>
<accession>A0ABP6UR46</accession>
<dbReference type="Proteomes" id="UP001500459">
    <property type="component" value="Unassembled WGS sequence"/>
</dbReference>
<comment type="caution">
    <text evidence="2">The sequence shown here is derived from an EMBL/GenBank/DDBJ whole genome shotgun (WGS) entry which is preliminary data.</text>
</comment>
<organism evidence="2 3">
    <name type="scientific">Aquimarina addita</name>
    <dbReference type="NCBI Taxonomy" id="870485"/>
    <lineage>
        <taxon>Bacteria</taxon>
        <taxon>Pseudomonadati</taxon>
        <taxon>Bacteroidota</taxon>
        <taxon>Flavobacteriia</taxon>
        <taxon>Flavobacteriales</taxon>
        <taxon>Flavobacteriaceae</taxon>
        <taxon>Aquimarina</taxon>
    </lineage>
</organism>
<name>A0ABP6UR46_9FLAO</name>
<evidence type="ECO:0000313" key="3">
    <source>
        <dbReference type="Proteomes" id="UP001500459"/>
    </source>
</evidence>
<proteinExistence type="predicted"/>
<protein>
    <recommendedName>
        <fullName evidence="1">Lantibiotic dehydratase N-terminal domain-containing protein</fullName>
    </recommendedName>
</protein>
<evidence type="ECO:0000313" key="2">
    <source>
        <dbReference type="EMBL" id="GAA3518969.1"/>
    </source>
</evidence>
<reference evidence="3" key="1">
    <citation type="journal article" date="2019" name="Int. J. Syst. Evol. Microbiol.">
        <title>The Global Catalogue of Microorganisms (GCM) 10K type strain sequencing project: providing services to taxonomists for standard genome sequencing and annotation.</title>
        <authorList>
            <consortium name="The Broad Institute Genomics Platform"/>
            <consortium name="The Broad Institute Genome Sequencing Center for Infectious Disease"/>
            <person name="Wu L."/>
            <person name="Ma J."/>
        </authorList>
    </citation>
    <scope>NUCLEOTIDE SEQUENCE [LARGE SCALE GENOMIC DNA]</scope>
    <source>
        <strain evidence="3">JCM 17106</strain>
    </source>
</reference>
<dbReference type="Pfam" id="PF04738">
    <property type="entry name" value="Lant_dehydr_N"/>
    <property type="match status" value="1"/>
</dbReference>
<dbReference type="EMBL" id="BAABCW010000020">
    <property type="protein sequence ID" value="GAA3518969.1"/>
    <property type="molecule type" value="Genomic_DNA"/>
</dbReference>
<feature type="domain" description="Lantibiotic dehydratase N-terminal" evidence="1">
    <location>
        <begin position="45"/>
        <end position="689"/>
    </location>
</feature>
<dbReference type="InterPro" id="IPR006827">
    <property type="entry name" value="Lant_deHydtase_N"/>
</dbReference>
<sequence>MKSKNPYAVFSHFCLRTPAFSRDFYEAITKETEIHPDTYKETWRNKIIREAIFLASPELYKEIQKWMDHQISDPETIKRLQHSFLKYIARITSRCTPFGLFAGCTAGTMGAKTHIQLDHLDSYIRQTRFDMNFLVACSQEFQQQPHIKKQLTWFPNNSLYKIGNQYRYVEYTYTEQNRREHSLEAVTHTSYLQEVIEIAKTGVTIDKLVDVLIQDDEITIQDATDYIHTLIENQILISELEPSVSGDDFLQQMKEILQQYIDTTHLCHQITEYQDFLQKIDQQFGNPIKVYTQFIKLVQQINVPMDQKYVFQTDIYPKTVIRQLDIKWTYKIKRLMSVLNKMTNASTENHLSRFIKAFSNRYESREIALTTALDTEIGIGYIQGQDASDTTPFLDGLDIHYKKTQEQSLSWTPLQQILAKKLTRAQQNNAYIVEIKDTDLADFTENWNNLPDTMSTIVELINQDGVEKMTLSFIGGSSATNLLGRFTNGNPEILEIVKQIADKEKEMHQEQVVAEIIHLPESRIGNVIQRSTIRDYEIPYLGKSNLPLDNQIPVDDLMISVDRGQMLLRSKKLNAYIVPRLSNAHNYSANALPIYQFLCDLQTQQKRASIGFSWGAALEKNQFLPRVIYGDFILSKARWIIHKNKLTELRTVSKQHLIETITIWRKSLQIPGRVQLKDGDNTLLINMENIDSIRMWLDTVKNRASCMLIEFLFSEKCVVNRNDEGFTNECIISFYKNS</sequence>
<keyword evidence="3" id="KW-1185">Reference proteome</keyword>
<evidence type="ECO:0000259" key="1">
    <source>
        <dbReference type="Pfam" id="PF04738"/>
    </source>
</evidence>
<dbReference type="RefSeq" id="WP_344929882.1">
    <property type="nucleotide sequence ID" value="NZ_BAABCW010000020.1"/>
</dbReference>